<evidence type="ECO:0000259" key="8">
    <source>
        <dbReference type="Pfam" id="PF06241"/>
    </source>
</evidence>
<dbReference type="Proteomes" id="UP000285310">
    <property type="component" value="Unassembled WGS sequence"/>
</dbReference>
<keyword evidence="6 7" id="KW-0472">Membrane</keyword>
<evidence type="ECO:0000256" key="1">
    <source>
        <dbReference type="ARBA" id="ARBA00004127"/>
    </source>
</evidence>
<dbReference type="AlphaFoldDB" id="A0A423PMH4"/>
<gene>
    <name evidence="9" type="ORF">SAJA_10540</name>
</gene>
<dbReference type="InterPro" id="IPR010420">
    <property type="entry name" value="CASTOR/POLLUX/SYM8_dom"/>
</dbReference>
<evidence type="ECO:0000256" key="6">
    <source>
        <dbReference type="ARBA" id="ARBA00023136"/>
    </source>
</evidence>
<keyword evidence="10" id="KW-1185">Reference proteome</keyword>
<evidence type="ECO:0000256" key="4">
    <source>
        <dbReference type="ARBA" id="ARBA00022989"/>
    </source>
</evidence>
<comment type="subcellular location">
    <subcellularLocation>
        <location evidence="1">Endomembrane system</location>
        <topology evidence="1">Multi-pass membrane protein</topology>
    </subcellularLocation>
</comment>
<evidence type="ECO:0000256" key="7">
    <source>
        <dbReference type="SAM" id="Phobius"/>
    </source>
</evidence>
<evidence type="ECO:0000256" key="5">
    <source>
        <dbReference type="ARBA" id="ARBA00023065"/>
    </source>
</evidence>
<keyword evidence="4 7" id="KW-1133">Transmembrane helix</keyword>
<keyword evidence="2" id="KW-0813">Transport</keyword>
<feature type="transmembrane region" description="Helical" evidence="7">
    <location>
        <begin position="27"/>
        <end position="49"/>
    </location>
</feature>
<evidence type="ECO:0000313" key="9">
    <source>
        <dbReference type="EMBL" id="ROO26803.1"/>
    </source>
</evidence>
<name>A0A423PMH4_9GAMM</name>
<keyword evidence="3 7" id="KW-0812">Transmembrane</keyword>
<reference evidence="9 10" key="1">
    <citation type="submission" date="2013-10" db="EMBL/GenBank/DDBJ databases">
        <title>Salinisphaera japonica YTM-1 Genome Sequencing.</title>
        <authorList>
            <person name="Lai Q."/>
            <person name="Li C."/>
            <person name="Shao Z."/>
        </authorList>
    </citation>
    <scope>NUCLEOTIDE SEQUENCE [LARGE SCALE GENOMIC DNA]</scope>
    <source>
        <strain evidence="9 10">YTM-1</strain>
    </source>
</reference>
<evidence type="ECO:0000256" key="3">
    <source>
        <dbReference type="ARBA" id="ARBA00022692"/>
    </source>
</evidence>
<feature type="domain" description="CASTOR/POLLUX/SYM8 ion channel conserved" evidence="8">
    <location>
        <begin position="285"/>
        <end position="381"/>
    </location>
</feature>
<evidence type="ECO:0000313" key="10">
    <source>
        <dbReference type="Proteomes" id="UP000285310"/>
    </source>
</evidence>
<dbReference type="GO" id="GO:0006811">
    <property type="term" value="P:monoatomic ion transport"/>
    <property type="evidence" value="ECO:0007669"/>
    <property type="project" value="UniProtKB-KW"/>
</dbReference>
<dbReference type="InterPro" id="IPR044849">
    <property type="entry name" value="CASTOR/POLLUX/SYM8-like"/>
</dbReference>
<dbReference type="GO" id="GO:0012505">
    <property type="term" value="C:endomembrane system"/>
    <property type="evidence" value="ECO:0007669"/>
    <property type="project" value="UniProtKB-SubCell"/>
</dbReference>
<dbReference type="EMBL" id="AYKG01000033">
    <property type="protein sequence ID" value="ROO26803.1"/>
    <property type="molecule type" value="Genomic_DNA"/>
</dbReference>
<dbReference type="RefSeq" id="WP_123658598.1">
    <property type="nucleotide sequence ID" value="NZ_AYKG01000033.1"/>
</dbReference>
<dbReference type="Pfam" id="PF06241">
    <property type="entry name" value="Castor_Poll_mid"/>
    <property type="match status" value="1"/>
</dbReference>
<accession>A0A423PMH4</accession>
<dbReference type="PANTHER" id="PTHR31563:SF10">
    <property type="entry name" value="ION CHANNEL POLLUX-RELATED"/>
    <property type="match status" value="1"/>
</dbReference>
<dbReference type="PANTHER" id="PTHR31563">
    <property type="entry name" value="ION CHANNEL POLLUX-RELATED"/>
    <property type="match status" value="1"/>
</dbReference>
<proteinExistence type="predicted"/>
<sequence length="653" mass="70847">MKFLRRGIELVRFQLEQFIVRGTLSRLIVIALAMVLIAVVAGLIAYAVLPRADYGDRGAAMWWAFLRLTDSGYLGDDEGVWLRTISTTLTVLGVVLFVGALIATMTQWLDDTIETLEAGYTPIAKNDHLLILGWNNRTAEMVEQLLVAEGRVARFLRARGAKRLTVVVLAQKVSPALTAELRDVLGRRYRRRQIILRSGSALRTEHLKRVDYAHAGAIVLPAAEFDAGGAPDERTIKTLMSAASASDDVEPADLPLIVAEIFDADLLETARQAYPGPAEIIGTAEIIARLIVQNTRYPGLAEVYNELLAGHDQADANRLFVPEPTSAQIGQPLSMLAGCYPTAILIGVARGGRFFALYDDDDLVVEAGDRLALIARGYDDCEPAGEPARLAARDSAPVAAPHATIRSRRVLVLGWNQKLPSLLKEFDSLTGEHTTIDVCSLLPIAEREALLAQRGIDIQHLALTHHEFVVTSYAQLSRLDLVAYDTVILVASDWLGSAEAADARLLLSDLVVKRALSAVGAKPTLIVETMDEDNVSLFEDPQAECLVSPVIQSNLLTQVALRRELHWVIEDIFGAHGAEVAMRPAVAPGASDYEASFDELAARAAAAGEILLGTLHDSSRGWQADLNPIDRGAKRRLTAADRLVVIVSEPASA</sequence>
<evidence type="ECO:0000256" key="2">
    <source>
        <dbReference type="ARBA" id="ARBA00022448"/>
    </source>
</evidence>
<dbReference type="OrthoDB" id="305351at2"/>
<comment type="caution">
    <text evidence="9">The sequence shown here is derived from an EMBL/GenBank/DDBJ whole genome shotgun (WGS) entry which is preliminary data.</text>
</comment>
<protein>
    <recommendedName>
        <fullName evidence="8">CASTOR/POLLUX/SYM8 ion channel conserved domain-containing protein</fullName>
    </recommendedName>
</protein>
<dbReference type="Gene3D" id="3.40.50.720">
    <property type="entry name" value="NAD(P)-binding Rossmann-like Domain"/>
    <property type="match status" value="1"/>
</dbReference>
<keyword evidence="5" id="KW-0406">Ion transport</keyword>
<feature type="transmembrane region" description="Helical" evidence="7">
    <location>
        <begin position="80"/>
        <end position="103"/>
    </location>
</feature>
<organism evidence="9 10">
    <name type="scientific">Salinisphaera japonica YTM-1</name>
    <dbReference type="NCBI Taxonomy" id="1209778"/>
    <lineage>
        <taxon>Bacteria</taxon>
        <taxon>Pseudomonadati</taxon>
        <taxon>Pseudomonadota</taxon>
        <taxon>Gammaproteobacteria</taxon>
        <taxon>Salinisphaerales</taxon>
        <taxon>Salinisphaeraceae</taxon>
        <taxon>Salinisphaera</taxon>
    </lineage>
</organism>
<dbReference type="InParanoid" id="A0A423PMH4"/>